<keyword evidence="3" id="KW-1185">Reference proteome</keyword>
<reference evidence="2 3" key="1">
    <citation type="submission" date="2016-08" db="EMBL/GenBank/DDBJ databases">
        <title>Novel Firmicute Genomes.</title>
        <authorList>
            <person name="Poppleton D.I."/>
            <person name="Gribaldo S."/>
        </authorList>
    </citation>
    <scope>NUCLEOTIDE SEQUENCE [LARGE SCALE GENOMIC DNA]</scope>
    <source>
        <strain evidence="2 3">RAOx-1</strain>
    </source>
</reference>
<feature type="compositionally biased region" description="Basic residues" evidence="1">
    <location>
        <begin position="78"/>
        <end position="88"/>
    </location>
</feature>
<sequence length="88" mass="10345">MGQRFRLYDLPRANSVKTFEGEVYRVVGSIGIEKESGEVRHITDLYYRAKTVVSQTKIVAKRKHAEEELKKINEPKRSRNRNQKVKVR</sequence>
<dbReference type="AlphaFoldDB" id="A0A419SQ91"/>
<evidence type="ECO:0000313" key="3">
    <source>
        <dbReference type="Proteomes" id="UP000284219"/>
    </source>
</evidence>
<protein>
    <submittedName>
        <fullName evidence="2">Uncharacterized protein</fullName>
    </submittedName>
</protein>
<evidence type="ECO:0000256" key="1">
    <source>
        <dbReference type="SAM" id="MobiDB-lite"/>
    </source>
</evidence>
<dbReference type="EMBL" id="MCHY01000003">
    <property type="protein sequence ID" value="RKD26517.1"/>
    <property type="molecule type" value="Genomic_DNA"/>
</dbReference>
<dbReference type="Proteomes" id="UP000284219">
    <property type="component" value="Unassembled WGS sequence"/>
</dbReference>
<accession>A0A419SQ91</accession>
<proteinExistence type="predicted"/>
<gene>
    <name evidence="2" type="ORF">BEP19_16770</name>
</gene>
<evidence type="ECO:0000313" key="2">
    <source>
        <dbReference type="EMBL" id="RKD26517.1"/>
    </source>
</evidence>
<comment type="caution">
    <text evidence="2">The sequence shown here is derived from an EMBL/GenBank/DDBJ whole genome shotgun (WGS) entry which is preliminary data.</text>
</comment>
<organism evidence="2 3">
    <name type="scientific">Ammoniphilus oxalaticus</name>
    <dbReference type="NCBI Taxonomy" id="66863"/>
    <lineage>
        <taxon>Bacteria</taxon>
        <taxon>Bacillati</taxon>
        <taxon>Bacillota</taxon>
        <taxon>Bacilli</taxon>
        <taxon>Bacillales</taxon>
        <taxon>Paenibacillaceae</taxon>
        <taxon>Aneurinibacillus group</taxon>
        <taxon>Ammoniphilus</taxon>
    </lineage>
</organism>
<name>A0A419SQ91_9BACL</name>
<feature type="region of interest" description="Disordered" evidence="1">
    <location>
        <begin position="69"/>
        <end position="88"/>
    </location>
</feature>